<gene>
    <name evidence="8" type="primary">ppx</name>
    <name evidence="8" type="ORF">F8154_04715</name>
</gene>
<dbReference type="OrthoDB" id="9807195at2"/>
<proteinExistence type="inferred from homology"/>
<evidence type="ECO:0000313" key="8">
    <source>
        <dbReference type="EMBL" id="KAB3536064.1"/>
    </source>
</evidence>
<dbReference type="InterPro" id="IPR003607">
    <property type="entry name" value="HD/PDEase_dom"/>
</dbReference>
<dbReference type="InterPro" id="IPR022371">
    <property type="entry name" value="Exopolyphosphatase"/>
</dbReference>
<comment type="catalytic activity">
    <reaction evidence="5">
        <text>[phosphate](n) + H2O = [phosphate](n-1) + phosphate + H(+)</text>
        <dbReference type="Rhea" id="RHEA:21528"/>
        <dbReference type="Rhea" id="RHEA-COMP:9859"/>
        <dbReference type="Rhea" id="RHEA-COMP:14279"/>
        <dbReference type="ChEBI" id="CHEBI:15377"/>
        <dbReference type="ChEBI" id="CHEBI:15378"/>
        <dbReference type="ChEBI" id="CHEBI:16838"/>
        <dbReference type="ChEBI" id="CHEBI:43474"/>
        <dbReference type="EC" id="3.6.1.11"/>
    </reaction>
</comment>
<organism evidence="8 9">
    <name type="scientific">Alkaliphilus pronyensis</name>
    <dbReference type="NCBI Taxonomy" id="1482732"/>
    <lineage>
        <taxon>Bacteria</taxon>
        <taxon>Bacillati</taxon>
        <taxon>Bacillota</taxon>
        <taxon>Clostridia</taxon>
        <taxon>Peptostreptococcales</taxon>
        <taxon>Natronincolaceae</taxon>
        <taxon>Alkaliphilus</taxon>
    </lineage>
</organism>
<evidence type="ECO:0000256" key="2">
    <source>
        <dbReference type="ARBA" id="ARBA00012451"/>
    </source>
</evidence>
<dbReference type="CDD" id="cd00077">
    <property type="entry name" value="HDc"/>
    <property type="match status" value="1"/>
</dbReference>
<sequence length="507" mass="57974">MDKKIAIIDLGSNSLRMIIMRLYEDGSYKLMDQVKDMVRLSEGMGNDMLLKPQPMERTLNALKLFKRLIKVHAVKEVYPIATAAIRNASNKLTFLNRVKAETGLQFQIISGEKEAYYGYLGIINTLDIKEGITIDIGGGSTEIGWIENRRLEKSVSIPYGSMSLTEMFLFKDAIEPQAIKSLEDFIKKQLKQVKWLKDTKDLPVIGLGGTARTLAKINKQEIKFPLVSLHNYQMTYKEVLSVYKKVNHGPKADLKEVAGISKNRIDIITAGIVPIKLLMEHIDSQRLIISGSGLREGVFYENYLQETQKGEILEDVLFHSIDNILKNYDMNLKHCHQVKNLAMALFDETQELHGLSHNERKLLEVSALLHDIGMHLDYYNHHKHGFYLTLNVPLNGLRNKEKVMCAFLVAMHRENSFKENWEDFNMLIDKDDYKIIKKLSVFLKIAEKLDRGESSSVEKLSCSINKDSFNLLIKSSIPVALEVSGAMEYQNLFKKIYKKNLTIEVLK</sequence>
<dbReference type="SUPFAM" id="SSF109604">
    <property type="entry name" value="HD-domain/PDEase-like"/>
    <property type="match status" value="1"/>
</dbReference>
<evidence type="ECO:0000259" key="6">
    <source>
        <dbReference type="Pfam" id="PF02541"/>
    </source>
</evidence>
<dbReference type="RefSeq" id="WP_151860443.1">
    <property type="nucleotide sequence ID" value="NZ_WBZC01000013.1"/>
</dbReference>
<dbReference type="NCBIfam" id="TIGR03706">
    <property type="entry name" value="exo_poly_only"/>
    <property type="match status" value="1"/>
</dbReference>
<evidence type="ECO:0000256" key="1">
    <source>
        <dbReference type="ARBA" id="ARBA00007125"/>
    </source>
</evidence>
<accession>A0A6I0FB86</accession>
<dbReference type="InterPro" id="IPR050273">
    <property type="entry name" value="GppA/Ppx_hydrolase"/>
</dbReference>
<evidence type="ECO:0000256" key="4">
    <source>
        <dbReference type="ARBA" id="ARBA00022801"/>
    </source>
</evidence>
<dbReference type="PANTHER" id="PTHR30005:SF0">
    <property type="entry name" value="RETROGRADE REGULATION PROTEIN 2"/>
    <property type="match status" value="1"/>
</dbReference>
<dbReference type="Gene3D" id="3.30.420.40">
    <property type="match status" value="1"/>
</dbReference>
<dbReference type="InterPro" id="IPR003695">
    <property type="entry name" value="Ppx_GppA_N"/>
</dbReference>
<dbReference type="Proteomes" id="UP000432715">
    <property type="component" value="Unassembled WGS sequence"/>
</dbReference>
<dbReference type="GO" id="GO:0004309">
    <property type="term" value="F:exopolyphosphatase activity"/>
    <property type="evidence" value="ECO:0007669"/>
    <property type="project" value="UniProtKB-EC"/>
</dbReference>
<protein>
    <recommendedName>
        <fullName evidence="3">Exopolyphosphatase</fullName>
        <ecNumber evidence="2">3.6.1.11</ecNumber>
    </recommendedName>
</protein>
<dbReference type="SUPFAM" id="SSF53067">
    <property type="entry name" value="Actin-like ATPase domain"/>
    <property type="match status" value="2"/>
</dbReference>
<keyword evidence="4 8" id="KW-0378">Hydrolase</keyword>
<evidence type="ECO:0000259" key="7">
    <source>
        <dbReference type="Pfam" id="PF21447"/>
    </source>
</evidence>
<name>A0A6I0FB86_9FIRM</name>
<feature type="domain" description="Ppx/GppA phosphatase C-terminal" evidence="7">
    <location>
        <begin position="320"/>
        <end position="473"/>
    </location>
</feature>
<evidence type="ECO:0000256" key="5">
    <source>
        <dbReference type="ARBA" id="ARBA00047607"/>
    </source>
</evidence>
<evidence type="ECO:0000313" key="9">
    <source>
        <dbReference type="Proteomes" id="UP000432715"/>
    </source>
</evidence>
<comment type="caution">
    <text evidence="8">The sequence shown here is derived from an EMBL/GenBank/DDBJ whole genome shotgun (WGS) entry which is preliminary data.</text>
</comment>
<dbReference type="PANTHER" id="PTHR30005">
    <property type="entry name" value="EXOPOLYPHOSPHATASE"/>
    <property type="match status" value="1"/>
</dbReference>
<comment type="similarity">
    <text evidence="1">Belongs to the GppA/Ppx family.</text>
</comment>
<dbReference type="Gene3D" id="3.30.420.150">
    <property type="entry name" value="Exopolyphosphatase. Domain 2"/>
    <property type="match status" value="1"/>
</dbReference>
<dbReference type="Pfam" id="PF02541">
    <property type="entry name" value="Ppx-GppA"/>
    <property type="match status" value="1"/>
</dbReference>
<dbReference type="GO" id="GO:0006357">
    <property type="term" value="P:regulation of transcription by RNA polymerase II"/>
    <property type="evidence" value="ECO:0007669"/>
    <property type="project" value="TreeGrafter"/>
</dbReference>
<dbReference type="Gene3D" id="1.10.3210.10">
    <property type="entry name" value="Hypothetical protein af1432"/>
    <property type="match status" value="1"/>
</dbReference>
<dbReference type="EMBL" id="WBZC01000013">
    <property type="protein sequence ID" value="KAB3536064.1"/>
    <property type="molecule type" value="Genomic_DNA"/>
</dbReference>
<evidence type="ECO:0000256" key="3">
    <source>
        <dbReference type="ARBA" id="ARBA00020416"/>
    </source>
</evidence>
<dbReference type="Pfam" id="PF21447">
    <property type="entry name" value="Ppx-GppA_III"/>
    <property type="match status" value="1"/>
</dbReference>
<dbReference type="EC" id="3.6.1.11" evidence="2"/>
<dbReference type="GO" id="GO:0006793">
    <property type="term" value="P:phosphorus metabolic process"/>
    <property type="evidence" value="ECO:0007669"/>
    <property type="project" value="InterPro"/>
</dbReference>
<dbReference type="InterPro" id="IPR043129">
    <property type="entry name" value="ATPase_NBD"/>
</dbReference>
<dbReference type="CDD" id="cd24052">
    <property type="entry name" value="ASKHA_NBD_HpPPX-GppA-like"/>
    <property type="match status" value="1"/>
</dbReference>
<feature type="domain" description="Ppx/GppA phosphatase N-terminal" evidence="6">
    <location>
        <begin position="25"/>
        <end position="304"/>
    </location>
</feature>
<dbReference type="AlphaFoldDB" id="A0A6I0FB86"/>
<dbReference type="InterPro" id="IPR048950">
    <property type="entry name" value="Ppx_GppA_C"/>
</dbReference>
<keyword evidence="9" id="KW-1185">Reference proteome</keyword>
<dbReference type="InterPro" id="IPR030673">
    <property type="entry name" value="PyroPPase_GppA_Ppx"/>
</dbReference>
<reference evidence="8 9" key="1">
    <citation type="submission" date="2019-10" db="EMBL/GenBank/DDBJ databases">
        <title>Alkaliphilus serpentinus sp. nov. and Alkaliphilus pronyensis sp. nov., two novel anaerobic alkaliphilic species isolated from the serpentinized-hosted hydrothermal field of the Prony Bay (New Caledonia).</title>
        <authorList>
            <person name="Postec A."/>
        </authorList>
    </citation>
    <scope>NUCLEOTIDE SEQUENCE [LARGE SCALE GENOMIC DNA]</scope>
    <source>
        <strain evidence="8 9">LacV</strain>
    </source>
</reference>
<dbReference type="PIRSF" id="PIRSF001267">
    <property type="entry name" value="Pyrophosphatase_GppA_Ppx"/>
    <property type="match status" value="1"/>
</dbReference>